<dbReference type="SUPFAM" id="SSF53474">
    <property type="entry name" value="alpha/beta-Hydrolases"/>
    <property type="match status" value="1"/>
</dbReference>
<protein>
    <submittedName>
        <fullName evidence="4">Alpha/beta fold hydrolase</fullName>
    </submittedName>
</protein>
<proteinExistence type="predicted"/>
<dbReference type="Gene3D" id="3.40.50.1820">
    <property type="entry name" value="alpha/beta hydrolase"/>
    <property type="match status" value="2"/>
</dbReference>
<accession>A0AAE8GEH5</accession>
<dbReference type="Proteomes" id="UP000294065">
    <property type="component" value="Unassembled WGS sequence"/>
</dbReference>
<dbReference type="InterPro" id="IPR029058">
    <property type="entry name" value="AB_hydrolase_fold"/>
</dbReference>
<feature type="domain" description="AB hydrolase-1" evidence="3">
    <location>
        <begin position="35"/>
        <end position="136"/>
    </location>
</feature>
<organism evidence="4 5">
    <name type="scientific">Acinetobacter pittii</name>
    <name type="common">Acinetobacter genomosp. 3</name>
    <dbReference type="NCBI Taxonomy" id="48296"/>
    <lineage>
        <taxon>Bacteria</taxon>
        <taxon>Pseudomonadati</taxon>
        <taxon>Pseudomonadota</taxon>
        <taxon>Gammaproteobacteria</taxon>
        <taxon>Moraxellales</taxon>
        <taxon>Moraxellaceae</taxon>
        <taxon>Acinetobacter</taxon>
        <taxon>Acinetobacter calcoaceticus/baumannii complex</taxon>
    </lineage>
</organism>
<dbReference type="AlphaFoldDB" id="A0AAE8GEH5"/>
<dbReference type="GO" id="GO:0016787">
    <property type="term" value="F:hydrolase activity"/>
    <property type="evidence" value="ECO:0007669"/>
    <property type="project" value="UniProtKB-KW"/>
</dbReference>
<keyword evidence="2" id="KW-0443">Lipid metabolism</keyword>
<dbReference type="Pfam" id="PF00561">
    <property type="entry name" value="Abhydrolase_1"/>
    <property type="match status" value="1"/>
</dbReference>
<evidence type="ECO:0000313" key="4">
    <source>
        <dbReference type="EMBL" id="RZH28240.1"/>
    </source>
</evidence>
<dbReference type="RefSeq" id="WP_130173348.1">
    <property type="nucleotide sequence ID" value="NZ_JAFHFP010000005.1"/>
</dbReference>
<keyword evidence="1" id="KW-0442">Lipid degradation</keyword>
<dbReference type="EMBL" id="SGTH01000004">
    <property type="protein sequence ID" value="RZH28240.1"/>
    <property type="molecule type" value="Genomic_DNA"/>
</dbReference>
<name>A0AAE8GEH5_ACIPI</name>
<gene>
    <name evidence="4" type="ORF">EXD98_11740</name>
</gene>
<dbReference type="GO" id="GO:0016042">
    <property type="term" value="P:lipid catabolic process"/>
    <property type="evidence" value="ECO:0007669"/>
    <property type="project" value="UniProtKB-KW"/>
</dbReference>
<reference evidence="4 5" key="1">
    <citation type="submission" date="2019-02" db="EMBL/GenBank/DDBJ databases">
        <title>The Batch Genome Submission of Acinetobacter spp. strains.</title>
        <authorList>
            <person name="Qin J."/>
            <person name="Hu Y."/>
            <person name="Ye H."/>
            <person name="Wei L."/>
            <person name="Feng Y."/>
            <person name="Zong Z."/>
        </authorList>
    </citation>
    <scope>NUCLEOTIDE SEQUENCE [LARGE SCALE GENOMIC DNA]</scope>
    <source>
        <strain evidence="4 5">WCHAP100012</strain>
    </source>
</reference>
<evidence type="ECO:0000259" key="3">
    <source>
        <dbReference type="Pfam" id="PF00561"/>
    </source>
</evidence>
<keyword evidence="4" id="KW-0378">Hydrolase</keyword>
<comment type="caution">
    <text evidence="4">The sequence shown here is derived from an EMBL/GenBank/DDBJ whole genome shotgun (WGS) entry which is preliminary data.</text>
</comment>
<dbReference type="PANTHER" id="PTHR11005">
    <property type="entry name" value="LYSOSOMAL ACID LIPASE-RELATED"/>
    <property type="match status" value="1"/>
</dbReference>
<evidence type="ECO:0000256" key="1">
    <source>
        <dbReference type="ARBA" id="ARBA00022963"/>
    </source>
</evidence>
<evidence type="ECO:0000313" key="5">
    <source>
        <dbReference type="Proteomes" id="UP000294065"/>
    </source>
</evidence>
<evidence type="ECO:0000256" key="2">
    <source>
        <dbReference type="ARBA" id="ARBA00023098"/>
    </source>
</evidence>
<sequence length="302" mass="34918">MSIHKELHILKTDDHGEFALWEISKRNNSLIKKEAIFLSHGAFSDKTVCIGIADYLANHGYICFILEWRGHGTSPKTDIPFNFETVALYEYKTAFHYIHHHFNITSLHCVTHSGGGLCLTMFLINYPEYLKNIQSITFVACQAFGAVNNSFDFIKLFSAKLVVKGLGQIPANKFKLGRINETYYTMRPWFNWNLKENFISEFKYIGYKKFMSSIRVPIYSICGTGDKFIAPAKGCYKYLQAFENENNIFREFGYSNNNLENYSHSRIVLSQNAAKEVWPTILQWIDKNSKAAFKPFILKLIF</sequence>
<dbReference type="InterPro" id="IPR000073">
    <property type="entry name" value="AB_hydrolase_1"/>
</dbReference>